<accession>A0A8R1HS74</accession>
<dbReference type="GO" id="GO:0047756">
    <property type="term" value="F:chondroitin 4-sulfotransferase activity"/>
    <property type="evidence" value="ECO:0007669"/>
    <property type="project" value="InterPro"/>
</dbReference>
<evidence type="ECO:0000313" key="2">
    <source>
        <dbReference type="Proteomes" id="UP000005237"/>
    </source>
</evidence>
<reference evidence="2" key="1">
    <citation type="submission" date="2010-08" db="EMBL/GenBank/DDBJ databases">
        <authorList>
            <consortium name="Caenorhabditis japonica Sequencing Consortium"/>
            <person name="Wilson R.K."/>
        </authorList>
    </citation>
    <scope>NUCLEOTIDE SEQUENCE [LARGE SCALE GENOMIC DNA]</scope>
    <source>
        <strain evidence="2">DF5081</strain>
    </source>
</reference>
<dbReference type="InterPro" id="IPR007669">
    <property type="entry name" value="Chst-1-like"/>
</dbReference>
<dbReference type="AlphaFoldDB" id="A0A8R1HS74"/>
<name>A0A8R1HS74_CAEJA</name>
<evidence type="ECO:0008006" key="3">
    <source>
        <dbReference type="Google" id="ProtNLM"/>
    </source>
</evidence>
<organism evidence="1 2">
    <name type="scientific">Caenorhabditis japonica</name>
    <dbReference type="NCBI Taxonomy" id="281687"/>
    <lineage>
        <taxon>Eukaryota</taxon>
        <taxon>Metazoa</taxon>
        <taxon>Ecdysozoa</taxon>
        <taxon>Nematoda</taxon>
        <taxon>Chromadorea</taxon>
        <taxon>Rhabditida</taxon>
        <taxon>Rhabditina</taxon>
        <taxon>Rhabditomorpha</taxon>
        <taxon>Rhabditoidea</taxon>
        <taxon>Rhabditidae</taxon>
        <taxon>Peloderinae</taxon>
        <taxon>Caenorhabditis</taxon>
    </lineage>
</organism>
<dbReference type="Pfam" id="PF03567">
    <property type="entry name" value="Sulfotransfer_2"/>
    <property type="match status" value="1"/>
</dbReference>
<dbReference type="EnsemblMetazoa" id="CJA05267a.1">
    <property type="protein sequence ID" value="CJA05267a.1"/>
    <property type="gene ID" value="WBGene00124471"/>
</dbReference>
<dbReference type="Proteomes" id="UP000005237">
    <property type="component" value="Unassembled WGS sequence"/>
</dbReference>
<dbReference type="GO" id="GO:0050650">
    <property type="term" value="P:chondroitin sulfate proteoglycan biosynthetic process"/>
    <property type="evidence" value="ECO:0007669"/>
    <property type="project" value="InterPro"/>
</dbReference>
<dbReference type="GO" id="GO:1902884">
    <property type="term" value="P:positive regulation of response to oxidative stress"/>
    <property type="evidence" value="ECO:0007669"/>
    <property type="project" value="InterPro"/>
</dbReference>
<evidence type="ECO:0000313" key="1">
    <source>
        <dbReference type="EnsemblMetazoa" id="CJA05267a.1"/>
    </source>
</evidence>
<proteinExistence type="predicted"/>
<keyword evidence="2" id="KW-1185">Reference proteome</keyword>
<sequence length="220" mass="25212">MKDGCAARKMSFCAEEDDTCEKKAFRKAISPKYNILACGIRKSMSQLLINIMCLLNNEQEFQRQNRSLNETWMSGRVCSHDDPKFHISQKSVLNSRNLTKFAFIRDPFDRFISFYLHICQNENGCWDCGGDMRCVLKNVYESLKKYEEDPDESKSTLVDRHAAPISWNCNFQEHISTYNLIKISTDAENRQSAIGELSALLADREISAHLITMISNGSLC</sequence>
<dbReference type="InterPro" id="IPR005331">
    <property type="entry name" value="Sulfotransferase"/>
</dbReference>
<dbReference type="GO" id="GO:0016020">
    <property type="term" value="C:membrane"/>
    <property type="evidence" value="ECO:0007669"/>
    <property type="project" value="InterPro"/>
</dbReference>
<protein>
    <recommendedName>
        <fullName evidence="3">Sulfotransferase domain-containing protein</fullName>
    </recommendedName>
</protein>
<dbReference type="PANTHER" id="PTHR22900:SF9">
    <property type="entry name" value="CARBOHYDRATE SULFOTRANSFERASE-RELATED"/>
    <property type="match status" value="1"/>
</dbReference>
<reference evidence="1" key="2">
    <citation type="submission" date="2022-06" db="UniProtKB">
        <authorList>
            <consortium name="EnsemblMetazoa"/>
        </authorList>
    </citation>
    <scope>IDENTIFICATION</scope>
    <source>
        <strain evidence="1">DF5081</strain>
    </source>
</reference>
<dbReference type="PANTHER" id="PTHR22900">
    <property type="entry name" value="PROTEIN CBG14245-RELATED"/>
    <property type="match status" value="1"/>
</dbReference>